<dbReference type="SUPFAM" id="SSF50939">
    <property type="entry name" value="Sialidases"/>
    <property type="match status" value="1"/>
</dbReference>
<dbReference type="Gene3D" id="2.130.10.10">
    <property type="entry name" value="YVTN repeat-like/Quinoprotein amine dehydrogenase"/>
    <property type="match status" value="1"/>
</dbReference>
<reference evidence="1" key="1">
    <citation type="submission" date="2019-06" db="EMBL/GenBank/DDBJ databases">
        <authorList>
            <person name="Deangelis K."/>
            <person name="Huntemann M."/>
            <person name="Clum A."/>
            <person name="Pillay M."/>
            <person name="Palaniappan K."/>
            <person name="Varghese N."/>
            <person name="Mikhailova N."/>
            <person name="Stamatis D."/>
            <person name="Reddy T."/>
            <person name="Daum C."/>
            <person name="Shapiro N."/>
            <person name="Ivanova N."/>
            <person name="Kyrpides N."/>
            <person name="Woyke T."/>
        </authorList>
    </citation>
    <scope>NUCLEOTIDE SEQUENCE [LARGE SCALE GENOMIC DNA]</scope>
    <source>
        <strain evidence="1">128R</strain>
    </source>
</reference>
<sequence>MFSKSLTRITLLALGAVVAGILFYIEGFAGFASGWSWQRSYQLEKPAIAMSHHRLSSYQDGVLLTGTSDAISLKRIDLDRDTLMYSYQKTLRFDLLADNAPPLLNLQISADKASIRAALASQTGYGTGRDIYPDKPMIPVTQIITEEQGELRISARFLGTVKEQQCDAQGHCLIVFDGLSYAESSAFYSEDGGRHWRWLPQWQAPGKYATYQMFVISAPQTLLIAQQNKLYQSDDFGQHWRVVLDLATLLSDRGIDPSRYTARWRYKDNHSIIISHEPRVSEDGSQDLSNSLLMEFNLQTAQVKSSQWLEGTMVTADSNTQGDFYFVLESQPRARYSLNQLHDDGTISPVLETGKKALHTLYAGNHLLMMGKQFNDPMHMTVSTDNGQHWSRMKLLSDRYDETVLFDRWHNRLFRFPNRAYSYPKLGNQDGLVYETAAIN</sequence>
<accession>A0A559TCN0</accession>
<dbReference type="InterPro" id="IPR036278">
    <property type="entry name" value="Sialidase_sf"/>
</dbReference>
<comment type="caution">
    <text evidence="1">The sequence shown here is derived from an EMBL/GenBank/DDBJ whole genome shotgun (WGS) entry which is preliminary data.</text>
</comment>
<evidence type="ECO:0000313" key="1">
    <source>
        <dbReference type="EMBL" id="TVZ72361.1"/>
    </source>
</evidence>
<dbReference type="AlphaFoldDB" id="A0A559TCN0"/>
<protein>
    <submittedName>
        <fullName evidence="1">Uncharacterized protein</fullName>
    </submittedName>
</protein>
<reference evidence="1" key="2">
    <citation type="submission" date="2019-08" db="EMBL/GenBank/DDBJ databases">
        <title>Investigation of anaerobic lignin degradation for improved lignocellulosic biofuels.</title>
        <authorList>
            <person name="Deangelis K.PhD."/>
        </authorList>
    </citation>
    <scope>NUCLEOTIDE SEQUENCE [LARGE SCALE GENOMIC DNA]</scope>
    <source>
        <strain evidence="1">128R</strain>
    </source>
</reference>
<proteinExistence type="predicted"/>
<name>A0A559TCN0_SERFO</name>
<dbReference type="EMBL" id="VISQ01000001">
    <property type="protein sequence ID" value="TVZ72361.1"/>
    <property type="molecule type" value="Genomic_DNA"/>
</dbReference>
<dbReference type="OrthoDB" id="6575888at2"/>
<gene>
    <name evidence="1" type="ORF">FHU10_5034</name>
</gene>
<organism evidence="1">
    <name type="scientific">Serratia fonticola</name>
    <dbReference type="NCBI Taxonomy" id="47917"/>
    <lineage>
        <taxon>Bacteria</taxon>
        <taxon>Pseudomonadati</taxon>
        <taxon>Pseudomonadota</taxon>
        <taxon>Gammaproteobacteria</taxon>
        <taxon>Enterobacterales</taxon>
        <taxon>Yersiniaceae</taxon>
        <taxon>Serratia</taxon>
    </lineage>
</organism>
<dbReference type="InterPro" id="IPR015943">
    <property type="entry name" value="WD40/YVTN_repeat-like_dom_sf"/>
</dbReference>